<evidence type="ECO:0000313" key="9">
    <source>
        <dbReference type="Proteomes" id="UP000199355"/>
    </source>
</evidence>
<dbReference type="GO" id="GO:0003844">
    <property type="term" value="F:1,4-alpha-glucan branching enzyme activity"/>
    <property type="evidence" value="ECO:0007669"/>
    <property type="project" value="UniProtKB-EC"/>
</dbReference>
<dbReference type="SUPFAM" id="SSF81296">
    <property type="entry name" value="E set domains"/>
    <property type="match status" value="1"/>
</dbReference>
<comment type="similarity">
    <text evidence="2">Belongs to the glycosyl hydrolase 13 family. GlgB subfamily.</text>
</comment>
<dbReference type="RefSeq" id="WP_092153110.1">
    <property type="nucleotide sequence ID" value="NZ_FNBX01000004.1"/>
</dbReference>
<dbReference type="InterPro" id="IPR037439">
    <property type="entry name" value="Branching_enzy"/>
</dbReference>
<evidence type="ECO:0000256" key="6">
    <source>
        <dbReference type="PIRSR" id="PIRSR000463-1"/>
    </source>
</evidence>
<dbReference type="STRING" id="571438.SAMN05192586_104162"/>
<dbReference type="InterPro" id="IPR017853">
    <property type="entry name" value="GH"/>
</dbReference>
<dbReference type="GO" id="GO:0005978">
    <property type="term" value="P:glycogen biosynthetic process"/>
    <property type="evidence" value="ECO:0007669"/>
    <property type="project" value="InterPro"/>
</dbReference>
<protein>
    <recommendedName>
        <fullName evidence="3">1,4-alpha-glucan branching enzyme</fullName>
        <ecNumber evidence="3">2.4.1.18</ecNumber>
    </recommendedName>
</protein>
<name>A0A1G7KLW9_9BACT</name>
<evidence type="ECO:0000256" key="4">
    <source>
        <dbReference type="ARBA" id="ARBA00022679"/>
    </source>
</evidence>
<gene>
    <name evidence="8" type="ORF">SAMN05192586_104162</name>
</gene>
<dbReference type="InterPro" id="IPR006047">
    <property type="entry name" value="GH13_cat_dom"/>
</dbReference>
<feature type="domain" description="Glycosyl hydrolase family 13 catalytic" evidence="7">
    <location>
        <begin position="204"/>
        <end position="588"/>
    </location>
</feature>
<dbReference type="InterPro" id="IPR006048">
    <property type="entry name" value="A-amylase/branching_C"/>
</dbReference>
<dbReference type="GO" id="GO:0043169">
    <property type="term" value="F:cation binding"/>
    <property type="evidence" value="ECO:0007669"/>
    <property type="project" value="InterPro"/>
</dbReference>
<accession>A0A1G7KLW9</accession>
<dbReference type="Pfam" id="PF02806">
    <property type="entry name" value="Alpha-amylase_C"/>
    <property type="match status" value="1"/>
</dbReference>
<dbReference type="PANTHER" id="PTHR43651">
    <property type="entry name" value="1,4-ALPHA-GLUCAN-BRANCHING ENZYME"/>
    <property type="match status" value="1"/>
</dbReference>
<dbReference type="OrthoDB" id="9800174at2"/>
<dbReference type="AlphaFoldDB" id="A0A1G7KLW9"/>
<evidence type="ECO:0000313" key="8">
    <source>
        <dbReference type="EMBL" id="SDF38197.1"/>
    </source>
</evidence>
<dbReference type="EC" id="2.4.1.18" evidence="3"/>
<dbReference type="SUPFAM" id="SSF51011">
    <property type="entry name" value="Glycosyl hydrolase domain"/>
    <property type="match status" value="1"/>
</dbReference>
<dbReference type="Proteomes" id="UP000199355">
    <property type="component" value="Unassembled WGS sequence"/>
</dbReference>
<dbReference type="InterPro" id="IPR014756">
    <property type="entry name" value="Ig_E-set"/>
</dbReference>
<evidence type="ECO:0000256" key="2">
    <source>
        <dbReference type="ARBA" id="ARBA00009000"/>
    </source>
</evidence>
<feature type="active site" description="Proton donor" evidence="6">
    <location>
        <position position="426"/>
    </location>
</feature>
<proteinExistence type="inferred from homology"/>
<dbReference type="Gene3D" id="2.60.40.1180">
    <property type="entry name" value="Golgi alpha-mannosidase II"/>
    <property type="match status" value="1"/>
</dbReference>
<dbReference type="PIRSF" id="PIRSF000463">
    <property type="entry name" value="GlgB"/>
    <property type="match status" value="1"/>
</dbReference>
<dbReference type="SUPFAM" id="SSF51445">
    <property type="entry name" value="(Trans)glycosidases"/>
    <property type="match status" value="1"/>
</dbReference>
<evidence type="ECO:0000256" key="3">
    <source>
        <dbReference type="ARBA" id="ARBA00012541"/>
    </source>
</evidence>
<dbReference type="EMBL" id="FNBX01000004">
    <property type="protein sequence ID" value="SDF38197.1"/>
    <property type="molecule type" value="Genomic_DNA"/>
</dbReference>
<reference evidence="9" key="1">
    <citation type="submission" date="2016-10" db="EMBL/GenBank/DDBJ databases">
        <authorList>
            <person name="Varghese N."/>
            <person name="Submissions S."/>
        </authorList>
    </citation>
    <scope>NUCLEOTIDE SEQUENCE [LARGE SCALE GENOMIC DNA]</scope>
    <source>
        <strain evidence="9">KHC7</strain>
    </source>
</reference>
<comment type="catalytic activity">
    <reaction evidence="1">
        <text>Transfers a segment of a (1-&gt;4)-alpha-D-glucan chain to a primary hydroxy group in a similar glucan chain.</text>
        <dbReference type="EC" id="2.4.1.18"/>
    </reaction>
</comment>
<dbReference type="Gene3D" id="2.60.40.10">
    <property type="entry name" value="Immunoglobulins"/>
    <property type="match status" value="1"/>
</dbReference>
<keyword evidence="9" id="KW-1185">Reference proteome</keyword>
<evidence type="ECO:0000256" key="5">
    <source>
        <dbReference type="ARBA" id="ARBA00023277"/>
    </source>
</evidence>
<evidence type="ECO:0000256" key="1">
    <source>
        <dbReference type="ARBA" id="ARBA00000826"/>
    </source>
</evidence>
<keyword evidence="4" id="KW-0808">Transferase</keyword>
<dbReference type="PANTHER" id="PTHR43651:SF3">
    <property type="entry name" value="1,4-ALPHA-GLUCAN-BRANCHING ENZYME"/>
    <property type="match status" value="1"/>
</dbReference>
<dbReference type="GO" id="GO:0005737">
    <property type="term" value="C:cytoplasm"/>
    <property type="evidence" value="ECO:0007669"/>
    <property type="project" value="TreeGrafter"/>
</dbReference>
<evidence type="ECO:0000259" key="7">
    <source>
        <dbReference type="SMART" id="SM00642"/>
    </source>
</evidence>
<dbReference type="Gene3D" id="3.20.20.80">
    <property type="entry name" value="Glycosidases"/>
    <property type="match status" value="1"/>
</dbReference>
<dbReference type="InterPro" id="IPR013783">
    <property type="entry name" value="Ig-like_fold"/>
</dbReference>
<sequence length="704" mass="79585">MPTPPPCRPPGDLPGNPFADPALEPYQPFLQRRSRRFAAEAERIRSRYGSLRAYADLHCTLGPHLVRTPGEGRIWRWREYLPQAEAVWLVTDKGRFQRHARCRFQRRAGDIFELILPETALEHGSYVELRIQPRAAAAAGGAAQDSVAQDAAAQNAGAAGRTLKRVPAFARWVEQDAITPTQWCARIWRPEQPYRFRCRRPPRVLFPRIYEAHVGMAQADTAHHGESVGNYTDFIQEVLPRIKADGYTAVQLMGVLEHPLYRSFGYQVSSYFAPTSRCGTPDQFKALVDAAHGLGLAVLLDIPHGHACPNTEQGLAAYDGSRYFFKPQYNQWGTPAFDFSQELARRFLLSNCRYWLEEFRVDGFRFDAVGNILYLDHGLDDDFSHVGRCFYGKDNQPRADVDGELYLCLANALTHEIYPGAVTIAEEFSGMPGLTCPPEEGGLGFDCRFAMGIPDYWAHCVQNPRDMGSLWHEMTNHRPYDRTVSYVECHDQCINGEDAMIWRLLGPAMYTGMSRDADDWKISRGLAFYRLMRFITLAAADAGYLNFMGNEFGHPEWLDAAAHAHRQWRLADRKDLKYAALAAWDKAQMLELVRPFLQDFGASPLFRYIHEDKRLLAFERGGLLFAFNFHELAAQDDVTFAVTPGRYVELLSSDEPRFAGHGNLDPRARPTEHLTRPCGLLPHAGLGDITLYLPPLVGLALCRS</sequence>
<organism evidence="8 9">
    <name type="scientific">Desulfovibrio legallii</name>
    <dbReference type="NCBI Taxonomy" id="571438"/>
    <lineage>
        <taxon>Bacteria</taxon>
        <taxon>Pseudomonadati</taxon>
        <taxon>Thermodesulfobacteriota</taxon>
        <taxon>Desulfovibrionia</taxon>
        <taxon>Desulfovibrionales</taxon>
        <taxon>Desulfovibrionaceae</taxon>
        <taxon>Desulfovibrio</taxon>
    </lineage>
</organism>
<feature type="active site" description="Nucleophile" evidence="6">
    <location>
        <position position="367"/>
    </location>
</feature>
<keyword evidence="5" id="KW-0119">Carbohydrate metabolism</keyword>
<dbReference type="InterPro" id="IPR013780">
    <property type="entry name" value="Glyco_hydro_b"/>
</dbReference>
<dbReference type="SMART" id="SM00642">
    <property type="entry name" value="Aamy"/>
    <property type="match status" value="1"/>
</dbReference>